<organism evidence="2 3">
    <name type="scientific">Cucumis melo var. makuwa</name>
    <name type="common">Oriental melon</name>
    <dbReference type="NCBI Taxonomy" id="1194695"/>
    <lineage>
        <taxon>Eukaryota</taxon>
        <taxon>Viridiplantae</taxon>
        <taxon>Streptophyta</taxon>
        <taxon>Embryophyta</taxon>
        <taxon>Tracheophyta</taxon>
        <taxon>Spermatophyta</taxon>
        <taxon>Magnoliopsida</taxon>
        <taxon>eudicotyledons</taxon>
        <taxon>Gunneridae</taxon>
        <taxon>Pentapetalae</taxon>
        <taxon>rosids</taxon>
        <taxon>fabids</taxon>
        <taxon>Cucurbitales</taxon>
        <taxon>Cucurbitaceae</taxon>
        <taxon>Benincaseae</taxon>
        <taxon>Cucumis</taxon>
    </lineage>
</organism>
<evidence type="ECO:0000313" key="2">
    <source>
        <dbReference type="EMBL" id="KAA0038170.1"/>
    </source>
</evidence>
<dbReference type="Proteomes" id="UP000321393">
    <property type="component" value="Unassembled WGS sequence"/>
</dbReference>
<dbReference type="Pfam" id="PF03732">
    <property type="entry name" value="Retrotrans_gag"/>
    <property type="match status" value="1"/>
</dbReference>
<dbReference type="EMBL" id="SSTE01018749">
    <property type="protein sequence ID" value="KAA0038170.1"/>
    <property type="molecule type" value="Genomic_DNA"/>
</dbReference>
<gene>
    <name evidence="2" type="ORF">E6C27_scaffold109G00170</name>
</gene>
<dbReference type="InterPro" id="IPR005162">
    <property type="entry name" value="Retrotrans_gag_dom"/>
</dbReference>
<sequence length="126" mass="14214">MFLCPYGQNDRLPLVRKILPKRGARRGGRGGRGRGAGRVQPEVQPVVQATNPATPVTHVDLTAMEQSLRYAIQQKFLNLEQDDMTVEQYDAEFDMLSRFSSDVIRDEVAKIEKFVKGLRLDIQGLV</sequence>
<protein>
    <submittedName>
        <fullName evidence="2">Gag-protease polyprotein</fullName>
    </submittedName>
</protein>
<evidence type="ECO:0000313" key="3">
    <source>
        <dbReference type="Proteomes" id="UP000321393"/>
    </source>
</evidence>
<dbReference type="AlphaFoldDB" id="A0A5A7T481"/>
<comment type="caution">
    <text evidence="2">The sequence shown here is derived from an EMBL/GenBank/DDBJ whole genome shotgun (WGS) entry which is preliminary data.</text>
</comment>
<reference evidence="2 3" key="1">
    <citation type="submission" date="2019-08" db="EMBL/GenBank/DDBJ databases">
        <title>Draft genome sequences of two oriental melons (Cucumis melo L. var makuwa).</title>
        <authorList>
            <person name="Kwon S.-Y."/>
        </authorList>
    </citation>
    <scope>NUCLEOTIDE SEQUENCE [LARGE SCALE GENOMIC DNA]</scope>
    <source>
        <strain evidence="3">cv. SW 3</strain>
        <tissue evidence="2">Leaf</tissue>
    </source>
</reference>
<proteinExistence type="predicted"/>
<accession>A0A5A7T481</accession>
<evidence type="ECO:0000259" key="1">
    <source>
        <dbReference type="Pfam" id="PF03732"/>
    </source>
</evidence>
<name>A0A5A7T481_CUCMM</name>
<dbReference type="OrthoDB" id="2272416at2759"/>
<feature type="domain" description="Retrotransposon gag" evidence="1">
    <location>
        <begin position="70"/>
        <end position="119"/>
    </location>
</feature>